<dbReference type="GeneID" id="87812754"/>
<name>A0AAF0YIY8_9TREE</name>
<dbReference type="SUPFAM" id="SSF52266">
    <property type="entry name" value="SGNH hydrolase"/>
    <property type="match status" value="1"/>
</dbReference>
<feature type="transmembrane region" description="Helical" evidence="1">
    <location>
        <begin position="12"/>
        <end position="33"/>
    </location>
</feature>
<reference evidence="3" key="1">
    <citation type="submission" date="2023-10" db="EMBL/GenBank/DDBJ databases">
        <authorList>
            <person name="Noh H."/>
        </authorList>
    </citation>
    <scope>NUCLEOTIDE SEQUENCE</scope>
    <source>
        <strain evidence="3">DUCC4014</strain>
    </source>
</reference>
<dbReference type="Gene3D" id="3.40.50.1110">
    <property type="entry name" value="SGNH hydrolase"/>
    <property type="match status" value="1"/>
</dbReference>
<evidence type="ECO:0000313" key="4">
    <source>
        <dbReference type="Proteomes" id="UP000827549"/>
    </source>
</evidence>
<dbReference type="RefSeq" id="XP_062632130.1">
    <property type="nucleotide sequence ID" value="XM_062776146.1"/>
</dbReference>
<keyword evidence="1" id="KW-0472">Membrane</keyword>
<dbReference type="InterPro" id="IPR013830">
    <property type="entry name" value="SGNH_hydro"/>
</dbReference>
<dbReference type="InterPro" id="IPR036514">
    <property type="entry name" value="SGNH_hydro_sf"/>
</dbReference>
<dbReference type="EMBL" id="CP086720">
    <property type="protein sequence ID" value="WOO86104.1"/>
    <property type="molecule type" value="Genomic_DNA"/>
</dbReference>
<evidence type="ECO:0000256" key="1">
    <source>
        <dbReference type="SAM" id="Phobius"/>
    </source>
</evidence>
<accession>A0AAF0YIY8</accession>
<protein>
    <recommendedName>
        <fullName evidence="2">SGNH hydrolase-type esterase domain-containing protein</fullName>
    </recommendedName>
</protein>
<dbReference type="PANTHER" id="PTHR34407">
    <property type="entry name" value="EXPRESSED PROTEIN"/>
    <property type="match status" value="1"/>
</dbReference>
<proteinExistence type="predicted"/>
<organism evidence="3 4">
    <name type="scientific">Vanrija pseudolonga</name>
    <dbReference type="NCBI Taxonomy" id="143232"/>
    <lineage>
        <taxon>Eukaryota</taxon>
        <taxon>Fungi</taxon>
        <taxon>Dikarya</taxon>
        <taxon>Basidiomycota</taxon>
        <taxon>Agaricomycotina</taxon>
        <taxon>Tremellomycetes</taxon>
        <taxon>Trichosporonales</taxon>
        <taxon>Trichosporonaceae</taxon>
        <taxon>Vanrija</taxon>
    </lineage>
</organism>
<keyword evidence="1" id="KW-0812">Transmembrane</keyword>
<dbReference type="Proteomes" id="UP000827549">
    <property type="component" value="Chromosome 7"/>
</dbReference>
<gene>
    <name evidence="3" type="ORF">LOC62_07G009593</name>
</gene>
<sequence>MRAIRNLRYARPILFFSLVLGGIWLSGFFLLLVTTDTVSNPVTVGKVWVDRFRATGSTPQTGFKTTKSPRYAELCEALPHAAGELRDLDDRWGRISLEMSVAHAGSGIRMRRALRRLINQEPFVISVIGGSITGGHGVNKTNGGEKYTDYLQRSLRKTYPNVTVLNVGIPGHGSDYFSNCYQLHSPTNADMYIIESAVNDIENAQHVKNAGETGDTIGYTELFVRQLLSNRPDNAVMMMSSFGSGADYANAAHLHNVVSEYYDIPRLSMRTFMYPYMLQYVDERILRYDKPDIRHPNEYGHMYMADILYRYLMREACRSAEEVELGLVPHPIEQYKPEAAQLKDENGKDLPGFDPERVSEYDKHWLPYPEVSGTSLNHAWDPFTLPSLRINQNWVYNNKVRPEGSAFCQTTDVIADDGLPVMRPSKNDGWEHVVTKDKHYWKSDKVGAQITFDNIDVHAGIVSLFHLRCDQNYGNAKCWIDDKKNEAVEIVSTWKFICISTLAVVTDRAPPGKHSVTCEISENTADKNGKHDFAIAAIISH</sequence>
<dbReference type="PANTHER" id="PTHR34407:SF1">
    <property type="entry name" value="SGNH HYDROLASE-TYPE ESTERASE DOMAIN-CONTAINING PROTEIN"/>
    <property type="match status" value="1"/>
</dbReference>
<evidence type="ECO:0000313" key="3">
    <source>
        <dbReference type="EMBL" id="WOO86104.1"/>
    </source>
</evidence>
<keyword evidence="4" id="KW-1185">Reference proteome</keyword>
<evidence type="ECO:0000259" key="2">
    <source>
        <dbReference type="Pfam" id="PF13472"/>
    </source>
</evidence>
<dbReference type="Pfam" id="PF13472">
    <property type="entry name" value="Lipase_GDSL_2"/>
    <property type="match status" value="1"/>
</dbReference>
<feature type="domain" description="SGNH hydrolase-type esterase" evidence="2">
    <location>
        <begin position="127"/>
        <end position="301"/>
    </location>
</feature>
<dbReference type="CDD" id="cd00229">
    <property type="entry name" value="SGNH_hydrolase"/>
    <property type="match status" value="1"/>
</dbReference>
<keyword evidence="1" id="KW-1133">Transmembrane helix</keyword>
<dbReference type="AlphaFoldDB" id="A0AAF0YIY8"/>